<organism evidence="2 3">
    <name type="scientific">Kineococcus endophyticus</name>
    <dbReference type="NCBI Taxonomy" id="1181883"/>
    <lineage>
        <taxon>Bacteria</taxon>
        <taxon>Bacillati</taxon>
        <taxon>Actinomycetota</taxon>
        <taxon>Actinomycetes</taxon>
        <taxon>Kineosporiales</taxon>
        <taxon>Kineosporiaceae</taxon>
        <taxon>Kineococcus</taxon>
    </lineage>
</organism>
<feature type="chain" id="PRO_5047379715" evidence="1">
    <location>
        <begin position="30"/>
        <end position="344"/>
    </location>
</feature>
<protein>
    <submittedName>
        <fullName evidence="2">Cell wall-binding repeat-containing protein</fullName>
    </submittedName>
</protein>
<sequence length="344" mass="34240">MKKHTFATAGLALLVGLGGAAAVAAPAQAATGFKFDDRISGSDRFATAVAASKLLEPVDGSATDVVIVNGYATVDGLTASYLAGLKSAPILYTDTNAVPAVTAAEIARLGAKNVWIIGGTNRVSSAQEAAWKAAGKDVTRIAGADRYQTAALVAEADDSGDAPEQVFIASGTSTADALAAGPVAWAKNYPILLTEAGSLPTATSDALTKLGTTDRVVLGSTSSVSDAVYAQAKGTSRLGGTSRQDTATKIADYATSSQNFDTQSVALVGGADNTAADALSAAPVAGSQGVPLLFIDFNGSLGATTTAYLSAHKASYTGRGTGWIFGGTPSVPQAAADAATAAVQ</sequence>
<dbReference type="Proteomes" id="UP001555826">
    <property type="component" value="Unassembled WGS sequence"/>
</dbReference>
<keyword evidence="3" id="KW-1185">Reference proteome</keyword>
<feature type="signal peptide" evidence="1">
    <location>
        <begin position="1"/>
        <end position="29"/>
    </location>
</feature>
<dbReference type="RefSeq" id="WP_367637277.1">
    <property type="nucleotide sequence ID" value="NZ_JBFNQN010000004.1"/>
</dbReference>
<dbReference type="EMBL" id="JBFNQN010000004">
    <property type="protein sequence ID" value="MEW9264539.1"/>
    <property type="molecule type" value="Genomic_DNA"/>
</dbReference>
<gene>
    <name evidence="2" type="ORF">AB1207_07260</name>
</gene>
<dbReference type="InterPro" id="IPR051922">
    <property type="entry name" value="Bact_Sporulation_Assoc"/>
</dbReference>
<proteinExistence type="predicted"/>
<reference evidence="2 3" key="1">
    <citation type="submission" date="2024-07" db="EMBL/GenBank/DDBJ databases">
        <authorList>
            <person name="Thanompreechachai J."/>
            <person name="Duangmal K."/>
        </authorList>
    </citation>
    <scope>NUCLEOTIDE SEQUENCE [LARGE SCALE GENOMIC DNA]</scope>
    <source>
        <strain evidence="2 3">KCTC 19886</strain>
    </source>
</reference>
<accession>A0ABV3P4I6</accession>
<dbReference type="PANTHER" id="PTHR30032">
    <property type="entry name" value="N-ACETYLMURAMOYL-L-ALANINE AMIDASE-RELATED"/>
    <property type="match status" value="1"/>
</dbReference>
<dbReference type="Gene3D" id="3.40.50.12090">
    <property type="match status" value="2"/>
</dbReference>
<comment type="caution">
    <text evidence="2">The sequence shown here is derived from an EMBL/GenBank/DDBJ whole genome shotgun (WGS) entry which is preliminary data.</text>
</comment>
<evidence type="ECO:0000256" key="1">
    <source>
        <dbReference type="SAM" id="SignalP"/>
    </source>
</evidence>
<evidence type="ECO:0000313" key="3">
    <source>
        <dbReference type="Proteomes" id="UP001555826"/>
    </source>
</evidence>
<keyword evidence="1" id="KW-0732">Signal</keyword>
<dbReference type="PANTHER" id="PTHR30032:SF8">
    <property type="entry name" value="GERMINATION-SPECIFIC N-ACETYLMURAMOYL-L-ALANINE AMIDASE"/>
    <property type="match status" value="1"/>
</dbReference>
<name>A0ABV3P4I6_9ACTN</name>
<dbReference type="Pfam" id="PF04122">
    <property type="entry name" value="CW_binding_2"/>
    <property type="match status" value="3"/>
</dbReference>
<dbReference type="InterPro" id="IPR007253">
    <property type="entry name" value="Cell_wall-bd_2"/>
</dbReference>
<evidence type="ECO:0000313" key="2">
    <source>
        <dbReference type="EMBL" id="MEW9264539.1"/>
    </source>
</evidence>